<comment type="caution">
    <text evidence="3">The sequence shown here is derived from an EMBL/GenBank/DDBJ whole genome shotgun (WGS) entry which is preliminary data.</text>
</comment>
<protein>
    <submittedName>
        <fullName evidence="3">Uncharacterized protein</fullName>
    </submittedName>
</protein>
<feature type="compositionally biased region" description="Basic and acidic residues" evidence="2">
    <location>
        <begin position="60"/>
        <end position="69"/>
    </location>
</feature>
<evidence type="ECO:0000256" key="2">
    <source>
        <dbReference type="SAM" id="MobiDB-lite"/>
    </source>
</evidence>
<dbReference type="EMBL" id="JABSTU010000005">
    <property type="protein sequence ID" value="KAH8029659.1"/>
    <property type="molecule type" value="Genomic_DNA"/>
</dbReference>
<feature type="region of interest" description="Disordered" evidence="2">
    <location>
        <begin position="191"/>
        <end position="217"/>
    </location>
</feature>
<organism evidence="3 4">
    <name type="scientific">Rhipicephalus microplus</name>
    <name type="common">Cattle tick</name>
    <name type="synonym">Boophilus microplus</name>
    <dbReference type="NCBI Taxonomy" id="6941"/>
    <lineage>
        <taxon>Eukaryota</taxon>
        <taxon>Metazoa</taxon>
        <taxon>Ecdysozoa</taxon>
        <taxon>Arthropoda</taxon>
        <taxon>Chelicerata</taxon>
        <taxon>Arachnida</taxon>
        <taxon>Acari</taxon>
        <taxon>Parasitiformes</taxon>
        <taxon>Ixodida</taxon>
        <taxon>Ixodoidea</taxon>
        <taxon>Ixodidae</taxon>
        <taxon>Rhipicephalinae</taxon>
        <taxon>Rhipicephalus</taxon>
        <taxon>Boophilus</taxon>
    </lineage>
</organism>
<proteinExistence type="predicted"/>
<accession>A0A9J6E532</accession>
<feature type="region of interest" description="Disordered" evidence="2">
    <location>
        <begin position="33"/>
        <end position="82"/>
    </location>
</feature>
<dbReference type="Proteomes" id="UP000821866">
    <property type="component" value="Chromosome 3"/>
</dbReference>
<sequence length="234" mass="26211">MEDYATSNCPADHINDGDSGVCWKTITKKRRTRKMNTYKETELSEGIPGVSQHKKFRSCSSEESRRPSETHAPSPSTQEPYKKALCSEPVGKEVHAFSEPQGSPEWNATKVAPREITKFSNPDPLAERARLRRDMETRCERLQKQMDALVAEMGTSMQAALNRIEHHMESLQTEMKERVQSCIEHTVASTTAVPTTKTTHGQISRPPKVNASARRSHPYTAFPFPPAMKMAGVA</sequence>
<feature type="coiled-coil region" evidence="1">
    <location>
        <begin position="125"/>
        <end position="152"/>
    </location>
</feature>
<evidence type="ECO:0000313" key="4">
    <source>
        <dbReference type="Proteomes" id="UP000821866"/>
    </source>
</evidence>
<reference evidence="3" key="1">
    <citation type="journal article" date="2020" name="Cell">
        <title>Large-Scale Comparative Analyses of Tick Genomes Elucidate Their Genetic Diversity and Vector Capacities.</title>
        <authorList>
            <consortium name="Tick Genome and Microbiome Consortium (TIGMIC)"/>
            <person name="Jia N."/>
            <person name="Wang J."/>
            <person name="Shi W."/>
            <person name="Du L."/>
            <person name="Sun Y."/>
            <person name="Zhan W."/>
            <person name="Jiang J.F."/>
            <person name="Wang Q."/>
            <person name="Zhang B."/>
            <person name="Ji P."/>
            <person name="Bell-Sakyi L."/>
            <person name="Cui X.M."/>
            <person name="Yuan T.T."/>
            <person name="Jiang B.G."/>
            <person name="Yang W.F."/>
            <person name="Lam T.T."/>
            <person name="Chang Q.C."/>
            <person name="Ding S.J."/>
            <person name="Wang X.J."/>
            <person name="Zhu J.G."/>
            <person name="Ruan X.D."/>
            <person name="Zhao L."/>
            <person name="Wei J.T."/>
            <person name="Ye R.Z."/>
            <person name="Que T.C."/>
            <person name="Du C.H."/>
            <person name="Zhou Y.H."/>
            <person name="Cheng J.X."/>
            <person name="Dai P.F."/>
            <person name="Guo W.B."/>
            <person name="Han X.H."/>
            <person name="Huang E.J."/>
            <person name="Li L.F."/>
            <person name="Wei W."/>
            <person name="Gao Y.C."/>
            <person name="Liu J.Z."/>
            <person name="Shao H.Z."/>
            <person name="Wang X."/>
            <person name="Wang C.C."/>
            <person name="Yang T.C."/>
            <person name="Huo Q.B."/>
            <person name="Li W."/>
            <person name="Chen H.Y."/>
            <person name="Chen S.E."/>
            <person name="Zhou L.G."/>
            <person name="Ni X.B."/>
            <person name="Tian J.H."/>
            <person name="Sheng Y."/>
            <person name="Liu T."/>
            <person name="Pan Y.S."/>
            <person name="Xia L.Y."/>
            <person name="Li J."/>
            <person name="Zhao F."/>
            <person name="Cao W.C."/>
        </authorList>
    </citation>
    <scope>NUCLEOTIDE SEQUENCE</scope>
    <source>
        <strain evidence="3">Rmic-2018</strain>
    </source>
</reference>
<evidence type="ECO:0000313" key="3">
    <source>
        <dbReference type="EMBL" id="KAH8029659.1"/>
    </source>
</evidence>
<keyword evidence="4" id="KW-1185">Reference proteome</keyword>
<gene>
    <name evidence="3" type="ORF">HPB51_002153</name>
</gene>
<reference evidence="3" key="2">
    <citation type="submission" date="2021-09" db="EMBL/GenBank/DDBJ databases">
        <authorList>
            <person name="Jia N."/>
            <person name="Wang J."/>
            <person name="Shi W."/>
            <person name="Du L."/>
            <person name="Sun Y."/>
            <person name="Zhan W."/>
            <person name="Jiang J."/>
            <person name="Wang Q."/>
            <person name="Zhang B."/>
            <person name="Ji P."/>
            <person name="Sakyi L.B."/>
            <person name="Cui X."/>
            <person name="Yuan T."/>
            <person name="Jiang B."/>
            <person name="Yang W."/>
            <person name="Lam T.T.-Y."/>
            <person name="Chang Q."/>
            <person name="Ding S."/>
            <person name="Wang X."/>
            <person name="Zhu J."/>
            <person name="Ruan X."/>
            <person name="Zhao L."/>
            <person name="Wei J."/>
            <person name="Que T."/>
            <person name="Du C."/>
            <person name="Cheng J."/>
            <person name="Dai P."/>
            <person name="Han X."/>
            <person name="Huang E."/>
            <person name="Gao Y."/>
            <person name="Liu J."/>
            <person name="Shao H."/>
            <person name="Ye R."/>
            <person name="Li L."/>
            <person name="Wei W."/>
            <person name="Wang X."/>
            <person name="Wang C."/>
            <person name="Huo Q."/>
            <person name="Li W."/>
            <person name="Guo W."/>
            <person name="Chen H."/>
            <person name="Chen S."/>
            <person name="Zhou L."/>
            <person name="Zhou L."/>
            <person name="Ni X."/>
            <person name="Tian J."/>
            <person name="Zhou Y."/>
            <person name="Sheng Y."/>
            <person name="Liu T."/>
            <person name="Pan Y."/>
            <person name="Xia L."/>
            <person name="Li J."/>
            <person name="Zhao F."/>
            <person name="Cao W."/>
        </authorList>
    </citation>
    <scope>NUCLEOTIDE SEQUENCE</scope>
    <source>
        <strain evidence="3">Rmic-2018</strain>
        <tissue evidence="3">Larvae</tissue>
    </source>
</reference>
<evidence type="ECO:0000256" key="1">
    <source>
        <dbReference type="SAM" id="Coils"/>
    </source>
</evidence>
<name>A0A9J6E532_RHIMP</name>
<dbReference type="AlphaFoldDB" id="A0A9J6E532"/>
<keyword evidence="1" id="KW-0175">Coiled coil</keyword>